<organism evidence="19 20">
    <name type="scientific">Anaerococcus lactolyticus S7-1-13</name>
    <dbReference type="NCBI Taxonomy" id="1284686"/>
    <lineage>
        <taxon>Bacteria</taxon>
        <taxon>Bacillati</taxon>
        <taxon>Bacillota</taxon>
        <taxon>Tissierellia</taxon>
        <taxon>Tissierellales</taxon>
        <taxon>Peptoniphilaceae</taxon>
        <taxon>Anaerococcus</taxon>
    </lineage>
</organism>
<comment type="similarity">
    <text evidence="12">Belongs to the peptidase M20C family.</text>
</comment>
<reference evidence="19 20" key="1">
    <citation type="submission" date="2014-07" db="EMBL/GenBank/DDBJ databases">
        <authorList>
            <person name="McCorrison J."/>
            <person name="Sanka R."/>
            <person name="Torralba M."/>
            <person name="Gillis M."/>
            <person name="Haft D.H."/>
            <person name="Methe B."/>
            <person name="Sutton G."/>
            <person name="Nelson K.E."/>
        </authorList>
    </citation>
    <scope>NUCLEOTIDE SEQUENCE [LARGE SCALE GENOMIC DNA]</scope>
    <source>
        <strain evidence="19 20">S7-1-13</strain>
    </source>
</reference>
<evidence type="ECO:0000256" key="2">
    <source>
        <dbReference type="ARBA" id="ARBA00001947"/>
    </source>
</evidence>
<evidence type="ECO:0000256" key="14">
    <source>
        <dbReference type="ARBA" id="ARBA00075285"/>
    </source>
</evidence>
<keyword evidence="5" id="KW-0378">Hydrolase</keyword>
<dbReference type="GO" id="GO:0046872">
    <property type="term" value="F:metal ion binding"/>
    <property type="evidence" value="ECO:0007669"/>
    <property type="project" value="UniProtKB-KW"/>
</dbReference>
<comment type="cofactor">
    <cofactor evidence="1">
        <name>Co(2+)</name>
        <dbReference type="ChEBI" id="CHEBI:48828"/>
    </cofactor>
</comment>
<evidence type="ECO:0000256" key="6">
    <source>
        <dbReference type="ARBA" id="ARBA00022833"/>
    </source>
</evidence>
<dbReference type="Gene3D" id="3.40.630.10">
    <property type="entry name" value="Zn peptidases"/>
    <property type="match status" value="2"/>
</dbReference>
<evidence type="ECO:0000256" key="11">
    <source>
        <dbReference type="ARBA" id="ARBA00044252"/>
    </source>
</evidence>
<dbReference type="InterPro" id="IPR001160">
    <property type="entry name" value="Peptidase_M20C"/>
</dbReference>
<evidence type="ECO:0000313" key="19">
    <source>
        <dbReference type="EMBL" id="KGF03633.1"/>
    </source>
</evidence>
<dbReference type="PANTHER" id="PTHR43501">
    <property type="entry name" value="CYTOSOL NON-SPECIFIC DIPEPTIDASE"/>
    <property type="match status" value="1"/>
</dbReference>
<evidence type="ECO:0000256" key="10">
    <source>
        <dbReference type="ARBA" id="ARBA00038976"/>
    </source>
</evidence>
<dbReference type="RefSeq" id="WP_037328019.1">
    <property type="nucleotide sequence ID" value="NZ_JRMW01000037.1"/>
</dbReference>
<dbReference type="EMBL" id="JRMW01000037">
    <property type="protein sequence ID" value="KGF03633.1"/>
    <property type="molecule type" value="Genomic_DNA"/>
</dbReference>
<dbReference type="GO" id="GO:0006508">
    <property type="term" value="P:proteolysis"/>
    <property type="evidence" value="ECO:0007669"/>
    <property type="project" value="UniProtKB-KW"/>
</dbReference>
<feature type="domain" description="Peptidase M20 dimerisation" evidence="18">
    <location>
        <begin position="199"/>
        <end position="275"/>
    </location>
</feature>
<comment type="catalytic activity">
    <reaction evidence="9">
        <text>Hydrolysis of dipeptides, preferentially hydrophobic dipeptides including prolyl amino acids.</text>
        <dbReference type="EC" id="3.4.13.18"/>
    </reaction>
</comment>
<evidence type="ECO:0000256" key="8">
    <source>
        <dbReference type="ARBA" id="ARBA00023285"/>
    </source>
</evidence>
<dbReference type="EC" id="3.4.13.18" evidence="10"/>
<evidence type="ECO:0000256" key="12">
    <source>
        <dbReference type="ARBA" id="ARBA00061423"/>
    </source>
</evidence>
<evidence type="ECO:0000256" key="9">
    <source>
        <dbReference type="ARBA" id="ARBA00036421"/>
    </source>
</evidence>
<evidence type="ECO:0000259" key="18">
    <source>
        <dbReference type="Pfam" id="PF07687"/>
    </source>
</evidence>
<keyword evidence="4" id="KW-0479">Metal-binding</keyword>
<comment type="caution">
    <text evidence="19">The sequence shown here is derived from an EMBL/GenBank/DDBJ whole genome shotgun (WGS) entry which is preliminary data.</text>
</comment>
<dbReference type="SUPFAM" id="SSF53187">
    <property type="entry name" value="Zn-dependent exopeptidases"/>
    <property type="match status" value="1"/>
</dbReference>
<dbReference type="InterPro" id="IPR011650">
    <property type="entry name" value="Peptidase_M20_dimer"/>
</dbReference>
<keyword evidence="6" id="KW-0862">Zinc</keyword>
<dbReference type="AlphaFoldDB" id="A0A095X1A8"/>
<dbReference type="NCBIfam" id="TIGR01893">
    <property type="entry name" value="aa-his-dipept"/>
    <property type="match status" value="1"/>
</dbReference>
<keyword evidence="7" id="KW-0482">Metalloprotease</keyword>
<dbReference type="PRINTS" id="PR00934">
    <property type="entry name" value="XHISDIPTASE"/>
</dbReference>
<dbReference type="PIRSF" id="PIRSF016599">
    <property type="entry name" value="Xaa-His_dipept"/>
    <property type="match status" value="1"/>
</dbReference>
<name>A0A095X1A8_9FIRM</name>
<gene>
    <name evidence="19" type="ORF">HMPREF1630_06170</name>
</gene>
<dbReference type="GO" id="GO:0005829">
    <property type="term" value="C:cytosol"/>
    <property type="evidence" value="ECO:0007669"/>
    <property type="project" value="TreeGrafter"/>
</dbReference>
<keyword evidence="3" id="KW-0645">Protease</keyword>
<dbReference type="Pfam" id="PF01546">
    <property type="entry name" value="Peptidase_M20"/>
    <property type="match status" value="1"/>
</dbReference>
<dbReference type="FunFam" id="3.40.630.10:FF:000015">
    <property type="entry name" value="Aminoacyl-histidine dipeptidase PepD"/>
    <property type="match status" value="1"/>
</dbReference>
<dbReference type="eggNOG" id="COG2195">
    <property type="taxonomic scope" value="Bacteria"/>
</dbReference>
<evidence type="ECO:0000256" key="3">
    <source>
        <dbReference type="ARBA" id="ARBA00022670"/>
    </source>
</evidence>
<dbReference type="PANTHER" id="PTHR43501:SF1">
    <property type="entry name" value="CYTOSOL NON-SPECIFIC DIPEPTIDASE"/>
    <property type="match status" value="1"/>
</dbReference>
<evidence type="ECO:0000256" key="7">
    <source>
        <dbReference type="ARBA" id="ARBA00023049"/>
    </source>
</evidence>
<evidence type="ECO:0000256" key="5">
    <source>
        <dbReference type="ARBA" id="ARBA00022801"/>
    </source>
</evidence>
<dbReference type="OrthoDB" id="9773892at2"/>
<dbReference type="Proteomes" id="UP000029579">
    <property type="component" value="Unassembled WGS sequence"/>
</dbReference>
<accession>A0A095X1A8</accession>
<proteinExistence type="inferred from homology"/>
<evidence type="ECO:0000256" key="17">
    <source>
        <dbReference type="ARBA" id="ARBA00078074"/>
    </source>
</evidence>
<protein>
    <recommendedName>
        <fullName evidence="13">Cytosol non-specific dipeptidase</fullName>
        <ecNumber evidence="10">3.4.13.18</ecNumber>
    </recommendedName>
    <alternativeName>
        <fullName evidence="16">Aminoacyl-histidine dipeptidase</fullName>
    </alternativeName>
    <alternativeName>
        <fullName evidence="15">Beta-alanyl-histidine dipeptidase</fullName>
    </alternativeName>
    <alternativeName>
        <fullName evidence="14">Carnosinase</fullName>
    </alternativeName>
    <alternativeName>
        <fullName evidence="11">Peptidase D</fullName>
    </alternativeName>
    <alternativeName>
        <fullName evidence="17">Xaa-His dipeptidase</fullName>
    </alternativeName>
</protein>
<evidence type="ECO:0000313" key="20">
    <source>
        <dbReference type="Proteomes" id="UP000029579"/>
    </source>
</evidence>
<evidence type="ECO:0000256" key="13">
    <source>
        <dbReference type="ARBA" id="ARBA00071271"/>
    </source>
</evidence>
<keyword evidence="8" id="KW-0170">Cobalt</keyword>
<evidence type="ECO:0000256" key="16">
    <source>
        <dbReference type="ARBA" id="ARBA00077688"/>
    </source>
</evidence>
<dbReference type="Pfam" id="PF07687">
    <property type="entry name" value="M20_dimer"/>
    <property type="match status" value="1"/>
</dbReference>
<dbReference type="InterPro" id="IPR002933">
    <property type="entry name" value="Peptidase_M20"/>
</dbReference>
<dbReference type="GO" id="GO:0070573">
    <property type="term" value="F:metallodipeptidase activity"/>
    <property type="evidence" value="ECO:0007669"/>
    <property type="project" value="TreeGrafter"/>
</dbReference>
<comment type="cofactor">
    <cofactor evidence="2">
        <name>Zn(2+)</name>
        <dbReference type="ChEBI" id="CHEBI:29105"/>
    </cofactor>
</comment>
<evidence type="ECO:0000256" key="1">
    <source>
        <dbReference type="ARBA" id="ARBA00001941"/>
    </source>
</evidence>
<evidence type="ECO:0000256" key="4">
    <source>
        <dbReference type="ARBA" id="ARBA00022723"/>
    </source>
</evidence>
<evidence type="ECO:0000256" key="15">
    <source>
        <dbReference type="ARBA" id="ARBA00076004"/>
    </source>
</evidence>
<sequence length="466" mass="51298">MNYSDQVLKYFKQLAKIPRESGNEKEVSDFLVNFAKERNLEVTQDEALNVIIRKPASIGYEDHAIVALQGHMDMVCVKVEGSDHDFAKDSIKLLEEDGWITADGTTLGADDGIGVAFILAVLDDDSLKHGPIEAIITTEEETSMGGAGRLDLSQITAKYLINIDSEEEGILTVGCAGGLDLEIEFDKKFEKADGDFIEVGLKGFAGGHSGMEIDEFRLNANKTLGRLLEGIDGVQIATISGGVKRNAIASKANALVTVPNKDKEISLIKERIAEIKNEYKDVDPKGEIWVKEASFDGEVLTKELSKNIIDLLFVIPDGLYKKVGDSIVTSSNLGLIEDREGVIWISSMFRSEIDSQKFYKAAISKKIVESFGARAEITSEYSGWQREDSPIIDLAKEVWKDVHGDEMQIATTHGGLECGLFKKTLKDTEMISFGPAIEGAHSPEERVNIKSIANNFEFLIELLERI</sequence>
<dbReference type="FunFam" id="3.40.630.10:FF:000018">
    <property type="entry name" value="Aminoacyl-histidine dipeptidase PepD"/>
    <property type="match status" value="1"/>
</dbReference>